<keyword evidence="2" id="KW-1185">Reference proteome</keyword>
<evidence type="ECO:0000313" key="2">
    <source>
        <dbReference type="Proteomes" id="UP001189429"/>
    </source>
</evidence>
<feature type="non-terminal residue" evidence="1">
    <location>
        <position position="1"/>
    </location>
</feature>
<gene>
    <name evidence="1" type="ORF">PCOR1329_LOCUS45375</name>
</gene>
<sequence>EPFDQCWTSIKKNGVDTVATGARACRFRLTRKQENKPPMHGATFAVGQSHLSLEPALIKFFLKIGGVRKFGAAPKGALERDAQKLLDKLEGK</sequence>
<protein>
    <submittedName>
        <fullName evidence="1">Uncharacterized protein</fullName>
    </submittedName>
</protein>
<reference evidence="1" key="1">
    <citation type="submission" date="2023-10" db="EMBL/GenBank/DDBJ databases">
        <authorList>
            <person name="Chen Y."/>
            <person name="Shah S."/>
            <person name="Dougan E. K."/>
            <person name="Thang M."/>
            <person name="Chan C."/>
        </authorList>
    </citation>
    <scope>NUCLEOTIDE SEQUENCE [LARGE SCALE GENOMIC DNA]</scope>
</reference>
<organism evidence="1 2">
    <name type="scientific">Prorocentrum cordatum</name>
    <dbReference type="NCBI Taxonomy" id="2364126"/>
    <lineage>
        <taxon>Eukaryota</taxon>
        <taxon>Sar</taxon>
        <taxon>Alveolata</taxon>
        <taxon>Dinophyceae</taxon>
        <taxon>Prorocentrales</taxon>
        <taxon>Prorocentraceae</taxon>
        <taxon>Prorocentrum</taxon>
    </lineage>
</organism>
<dbReference type="Proteomes" id="UP001189429">
    <property type="component" value="Unassembled WGS sequence"/>
</dbReference>
<comment type="caution">
    <text evidence="1">The sequence shown here is derived from an EMBL/GenBank/DDBJ whole genome shotgun (WGS) entry which is preliminary data.</text>
</comment>
<proteinExistence type="predicted"/>
<evidence type="ECO:0000313" key="1">
    <source>
        <dbReference type="EMBL" id="CAK0854177.1"/>
    </source>
</evidence>
<dbReference type="EMBL" id="CAUYUJ010015457">
    <property type="protein sequence ID" value="CAK0854177.1"/>
    <property type="molecule type" value="Genomic_DNA"/>
</dbReference>
<name>A0ABN9U6P7_9DINO</name>
<accession>A0ABN9U6P7</accession>